<proteinExistence type="inferred from homology"/>
<dbReference type="Gene3D" id="2.30.42.10">
    <property type="match status" value="1"/>
</dbReference>
<dbReference type="SMART" id="SM00245">
    <property type="entry name" value="TSPc"/>
    <property type="match status" value="1"/>
</dbReference>
<dbReference type="PANTHER" id="PTHR32060:SF22">
    <property type="entry name" value="CARBOXYL-TERMINAL-PROCESSING PEPTIDASE 3, CHLOROPLASTIC"/>
    <property type="match status" value="1"/>
</dbReference>
<dbReference type="SUPFAM" id="SSF52096">
    <property type="entry name" value="ClpP/crotonase"/>
    <property type="match status" value="1"/>
</dbReference>
<dbReference type="Pfam" id="PF01471">
    <property type="entry name" value="PG_binding_1"/>
    <property type="match status" value="1"/>
</dbReference>
<dbReference type="InterPro" id="IPR036034">
    <property type="entry name" value="PDZ_sf"/>
</dbReference>
<dbReference type="AlphaFoldDB" id="A0A4R1MKS8"/>
<reference evidence="7 8" key="1">
    <citation type="submission" date="2019-03" db="EMBL/GenBank/DDBJ databases">
        <title>Genomic Encyclopedia of Type Strains, Phase IV (KMG-IV): sequencing the most valuable type-strain genomes for metagenomic binning, comparative biology and taxonomic classification.</title>
        <authorList>
            <person name="Goeker M."/>
        </authorList>
    </citation>
    <scope>NUCLEOTIDE SEQUENCE [LARGE SCALE GENOMIC DNA]</scope>
    <source>
        <strain evidence="7 8">DSM 24176</strain>
    </source>
</reference>
<dbReference type="GO" id="GO:0030288">
    <property type="term" value="C:outer membrane-bounded periplasmic space"/>
    <property type="evidence" value="ECO:0007669"/>
    <property type="project" value="TreeGrafter"/>
</dbReference>
<feature type="domain" description="PDZ" evidence="6">
    <location>
        <begin position="80"/>
        <end position="147"/>
    </location>
</feature>
<evidence type="ECO:0000256" key="4">
    <source>
        <dbReference type="ARBA" id="ARBA00022825"/>
    </source>
</evidence>
<keyword evidence="8" id="KW-1185">Reference proteome</keyword>
<dbReference type="InterPro" id="IPR029045">
    <property type="entry name" value="ClpP/crotonase-like_dom_sf"/>
</dbReference>
<dbReference type="Gene3D" id="1.10.101.10">
    <property type="entry name" value="PGBD-like superfamily/PGBD"/>
    <property type="match status" value="1"/>
</dbReference>
<dbReference type="SUPFAM" id="SSF47090">
    <property type="entry name" value="PGBD-like"/>
    <property type="match status" value="1"/>
</dbReference>
<dbReference type="GO" id="GO:0006508">
    <property type="term" value="P:proteolysis"/>
    <property type="evidence" value="ECO:0007669"/>
    <property type="project" value="UniProtKB-KW"/>
</dbReference>
<dbReference type="OrthoDB" id="9812068at2"/>
<dbReference type="GO" id="GO:0004175">
    <property type="term" value="F:endopeptidase activity"/>
    <property type="evidence" value="ECO:0007669"/>
    <property type="project" value="TreeGrafter"/>
</dbReference>
<accession>A0A4R1MKS8</accession>
<dbReference type="Gene3D" id="3.30.750.44">
    <property type="match status" value="1"/>
</dbReference>
<keyword evidence="2 5" id="KW-0645">Protease</keyword>
<dbReference type="GO" id="GO:0007165">
    <property type="term" value="P:signal transduction"/>
    <property type="evidence" value="ECO:0007669"/>
    <property type="project" value="TreeGrafter"/>
</dbReference>
<dbReference type="Gene3D" id="3.90.226.10">
    <property type="entry name" value="2-enoyl-CoA Hydratase, Chain A, domain 1"/>
    <property type="match status" value="1"/>
</dbReference>
<evidence type="ECO:0000313" key="7">
    <source>
        <dbReference type="EMBL" id="TCK93346.1"/>
    </source>
</evidence>
<evidence type="ECO:0000313" key="8">
    <source>
        <dbReference type="Proteomes" id="UP000294545"/>
    </source>
</evidence>
<gene>
    <name evidence="7" type="ORF">EDC19_1538</name>
</gene>
<dbReference type="PANTHER" id="PTHR32060">
    <property type="entry name" value="TAIL-SPECIFIC PROTEASE"/>
    <property type="match status" value="1"/>
</dbReference>
<dbReference type="InterPro" id="IPR036365">
    <property type="entry name" value="PGBD-like_sf"/>
</dbReference>
<dbReference type="PROSITE" id="PS50106">
    <property type="entry name" value="PDZ"/>
    <property type="match status" value="1"/>
</dbReference>
<dbReference type="NCBIfam" id="TIGR00225">
    <property type="entry name" value="prc"/>
    <property type="match status" value="1"/>
</dbReference>
<evidence type="ECO:0000256" key="3">
    <source>
        <dbReference type="ARBA" id="ARBA00022801"/>
    </source>
</evidence>
<protein>
    <submittedName>
        <fullName evidence="7">Carboxyl-terminal processing protease</fullName>
    </submittedName>
</protein>
<dbReference type="InterPro" id="IPR001478">
    <property type="entry name" value="PDZ"/>
</dbReference>
<dbReference type="Pfam" id="PF03572">
    <property type="entry name" value="Peptidase_S41"/>
    <property type="match status" value="1"/>
</dbReference>
<dbReference type="SMART" id="SM00228">
    <property type="entry name" value="PDZ"/>
    <property type="match status" value="1"/>
</dbReference>
<dbReference type="CDD" id="cd06782">
    <property type="entry name" value="cpPDZ_CPP-like"/>
    <property type="match status" value="1"/>
</dbReference>
<evidence type="ECO:0000256" key="2">
    <source>
        <dbReference type="ARBA" id="ARBA00022670"/>
    </source>
</evidence>
<sequence length="457" mass="51822">MKKRIITLVLVVALVFTTNYEIYATTPREAGQDVEDLMTFILNQYVGEDVASEELYYGALKGMFDVLDDYSEFYTEEEFQMFFEEMSNSFYGIGAELESDGQYIKIVNVLKNSPAEKAGLLNGDLIIEVNGASIESLSIDAVVSEVRGEKGTTVEVTISRNSEIIRKEIIRDEIKMSSIYQMDLSKIYEDDSLQSIEYINITQFSEGVAEEFDEALRQSKDNNKEYLIVDLRYNSGGYLDEVVDIANDLVPLGAIMYTVGMDNEEYGYYSMLVEKPYKKIVVLTNEYTASASEILASAIVESEAGITVGERTFGKGIVQQIFTYGNGGFKLTVEEYFSRNKNKINGEGVMPTIEVKVPNLLPQLRYRYNVGMADEYVYEINSILEYLGYTDQSPRNAYDEQTNVAIRAFQRDNNLYPSGICDFATQTKLNEILRKEVGKEDRQLIEAINYIKEISNN</sequence>
<evidence type="ECO:0000259" key="6">
    <source>
        <dbReference type="PROSITE" id="PS50106"/>
    </source>
</evidence>
<dbReference type="CDD" id="cd07560">
    <property type="entry name" value="Peptidase_S41_CPP"/>
    <property type="match status" value="1"/>
</dbReference>
<name>A0A4R1MKS8_9FIRM</name>
<dbReference type="EMBL" id="SMGQ01000012">
    <property type="protein sequence ID" value="TCK93346.1"/>
    <property type="molecule type" value="Genomic_DNA"/>
</dbReference>
<dbReference type="Proteomes" id="UP000294545">
    <property type="component" value="Unassembled WGS sequence"/>
</dbReference>
<dbReference type="Pfam" id="PF00595">
    <property type="entry name" value="PDZ"/>
    <property type="match status" value="1"/>
</dbReference>
<comment type="caution">
    <text evidence="7">The sequence shown here is derived from an EMBL/GenBank/DDBJ whole genome shotgun (WGS) entry which is preliminary data.</text>
</comment>
<evidence type="ECO:0000256" key="5">
    <source>
        <dbReference type="RuleBase" id="RU004404"/>
    </source>
</evidence>
<keyword evidence="3 5" id="KW-0378">Hydrolase</keyword>
<comment type="similarity">
    <text evidence="1 5">Belongs to the peptidase S41A family.</text>
</comment>
<dbReference type="InterPro" id="IPR004447">
    <property type="entry name" value="Peptidase_S41A"/>
</dbReference>
<keyword evidence="4 5" id="KW-0720">Serine protease</keyword>
<dbReference type="GO" id="GO:0008236">
    <property type="term" value="F:serine-type peptidase activity"/>
    <property type="evidence" value="ECO:0007669"/>
    <property type="project" value="UniProtKB-KW"/>
</dbReference>
<organism evidence="7 8">
    <name type="scientific">Natranaerovirga hydrolytica</name>
    <dbReference type="NCBI Taxonomy" id="680378"/>
    <lineage>
        <taxon>Bacteria</taxon>
        <taxon>Bacillati</taxon>
        <taxon>Bacillota</taxon>
        <taxon>Clostridia</taxon>
        <taxon>Lachnospirales</taxon>
        <taxon>Natranaerovirgaceae</taxon>
        <taxon>Natranaerovirga</taxon>
    </lineage>
</organism>
<evidence type="ECO:0000256" key="1">
    <source>
        <dbReference type="ARBA" id="ARBA00009179"/>
    </source>
</evidence>
<dbReference type="InterPro" id="IPR002477">
    <property type="entry name" value="Peptidoglycan-bd-like"/>
</dbReference>
<dbReference type="InterPro" id="IPR036366">
    <property type="entry name" value="PGBDSf"/>
</dbReference>
<dbReference type="RefSeq" id="WP_132282253.1">
    <property type="nucleotide sequence ID" value="NZ_SMGQ01000012.1"/>
</dbReference>
<dbReference type="InterPro" id="IPR005151">
    <property type="entry name" value="Tail-specific_protease"/>
</dbReference>
<dbReference type="SUPFAM" id="SSF50156">
    <property type="entry name" value="PDZ domain-like"/>
    <property type="match status" value="1"/>
</dbReference>